<reference evidence="2" key="1">
    <citation type="submission" date="2018-02" db="EMBL/GenBank/DDBJ databases">
        <title>Rhizophora mucronata_Transcriptome.</title>
        <authorList>
            <person name="Meera S.P."/>
            <person name="Sreeshan A."/>
            <person name="Augustine A."/>
        </authorList>
    </citation>
    <scope>NUCLEOTIDE SEQUENCE</scope>
    <source>
        <tissue evidence="2">Leaf</tissue>
    </source>
</reference>
<evidence type="ECO:0000313" key="2">
    <source>
        <dbReference type="EMBL" id="MBW81869.1"/>
    </source>
</evidence>
<evidence type="ECO:0000256" key="1">
    <source>
        <dbReference type="SAM" id="MobiDB-lite"/>
    </source>
</evidence>
<name>A0A2P2IKW3_RHIMU</name>
<feature type="region of interest" description="Disordered" evidence="1">
    <location>
        <begin position="1"/>
        <end position="22"/>
    </location>
</feature>
<accession>A0A2P2IKW3</accession>
<proteinExistence type="predicted"/>
<dbReference type="EMBL" id="GGEC01001386">
    <property type="protein sequence ID" value="MBW81869.1"/>
    <property type="molecule type" value="Transcribed_RNA"/>
</dbReference>
<dbReference type="AlphaFoldDB" id="A0A2P2IKW3"/>
<sequence length="22" mass="2681">MCCFDKKSNSNYSQISRRKEQQ</sequence>
<protein>
    <submittedName>
        <fullName evidence="2">Uncharacterized protein</fullName>
    </submittedName>
</protein>
<organism evidence="2">
    <name type="scientific">Rhizophora mucronata</name>
    <name type="common">Asiatic mangrove</name>
    <dbReference type="NCBI Taxonomy" id="61149"/>
    <lineage>
        <taxon>Eukaryota</taxon>
        <taxon>Viridiplantae</taxon>
        <taxon>Streptophyta</taxon>
        <taxon>Embryophyta</taxon>
        <taxon>Tracheophyta</taxon>
        <taxon>Spermatophyta</taxon>
        <taxon>Magnoliopsida</taxon>
        <taxon>eudicotyledons</taxon>
        <taxon>Gunneridae</taxon>
        <taxon>Pentapetalae</taxon>
        <taxon>rosids</taxon>
        <taxon>fabids</taxon>
        <taxon>Malpighiales</taxon>
        <taxon>Rhizophoraceae</taxon>
        <taxon>Rhizophora</taxon>
    </lineage>
</organism>